<proteinExistence type="predicted"/>
<organism evidence="2 3">
    <name type="scientific">Hydrogenophilus thermoluteolus</name>
    <name type="common">Pseudomonas hydrogenothermophila</name>
    <dbReference type="NCBI Taxonomy" id="297"/>
    <lineage>
        <taxon>Bacteria</taxon>
        <taxon>Pseudomonadati</taxon>
        <taxon>Pseudomonadota</taxon>
        <taxon>Hydrogenophilia</taxon>
        <taxon>Hydrogenophilales</taxon>
        <taxon>Hydrogenophilaceae</taxon>
        <taxon>Hydrogenophilus</taxon>
    </lineage>
</organism>
<dbReference type="KEGG" id="htl:HPTL_0493"/>
<dbReference type="AlphaFoldDB" id="A0A2Z6DWD4"/>
<dbReference type="RefSeq" id="WP_119334575.1">
    <property type="nucleotide sequence ID" value="NZ_AP018558.1"/>
</dbReference>
<evidence type="ECO:0000256" key="1">
    <source>
        <dbReference type="SAM" id="MobiDB-lite"/>
    </source>
</evidence>
<dbReference type="InterPro" id="IPR005358">
    <property type="entry name" value="Puta_zinc/iron-chelating_dom"/>
</dbReference>
<feature type="region of interest" description="Disordered" evidence="1">
    <location>
        <begin position="117"/>
        <end position="145"/>
    </location>
</feature>
<dbReference type="OrthoDB" id="196483at2"/>
<sequence length="145" mass="15720">MSTPILEFATDANNPCMHCGVCCTHFRISFYWAEADDAPSGWVPASLTEPLNPWLRCMKGTNGKTRRCIALTGTVGQAVRCAIYSQRPSPCREFPVYLEDGRPNPKCNELRAQVGLPPLPELPIAPANDPDGTPTEPPTEPPAAA</sequence>
<gene>
    <name evidence="2" type="ORF">HPTL_0493</name>
</gene>
<dbReference type="Pfam" id="PF03692">
    <property type="entry name" value="CxxCxxCC"/>
    <property type="match status" value="1"/>
</dbReference>
<evidence type="ECO:0000313" key="3">
    <source>
        <dbReference type="Proteomes" id="UP000262004"/>
    </source>
</evidence>
<accession>A0A2Z6DWD4</accession>
<dbReference type="EMBL" id="AP018558">
    <property type="protein sequence ID" value="BBD76761.1"/>
    <property type="molecule type" value="Genomic_DNA"/>
</dbReference>
<dbReference type="Proteomes" id="UP000262004">
    <property type="component" value="Chromosome"/>
</dbReference>
<protein>
    <submittedName>
        <fullName evidence="2">Zinc/iron-chelating domain-containing protein</fullName>
    </submittedName>
</protein>
<feature type="compositionally biased region" description="Pro residues" evidence="1">
    <location>
        <begin position="135"/>
        <end position="145"/>
    </location>
</feature>
<name>A0A2Z6DWD4_HYDTE</name>
<evidence type="ECO:0000313" key="2">
    <source>
        <dbReference type="EMBL" id="BBD76761.1"/>
    </source>
</evidence>
<reference evidence="2 3" key="1">
    <citation type="submission" date="2018-04" db="EMBL/GenBank/DDBJ databases">
        <title>Complete genome sequence of Hydrogenophilus thermoluteolus TH-1.</title>
        <authorList>
            <person name="Arai H."/>
        </authorList>
    </citation>
    <scope>NUCLEOTIDE SEQUENCE [LARGE SCALE GENOMIC DNA]</scope>
    <source>
        <strain evidence="2 3">TH-1</strain>
    </source>
</reference>
<keyword evidence="3" id="KW-1185">Reference proteome</keyword>